<dbReference type="GO" id="GO:0008757">
    <property type="term" value="F:S-adenosylmethionine-dependent methyltransferase activity"/>
    <property type="evidence" value="ECO:0007669"/>
    <property type="project" value="InterPro"/>
</dbReference>
<sequence length="254" mass="29094">MQTEVKQFYSTVDFDVWATKSGLNPDEKYIIETYLDKHKKTVDAGTGGGRILLEMQKMGFTSLYGYDIVPELIAVARQKDLSGSINFEVGDVTSLNYEDSFFEQILYIQQIISVLNSETERKKALKEAYRILQPGGTALFSFISFETTTGGFIYNLYLIYLSIIRKISSSKLSIQYFPYNSHGGKFNLLGFLLGKGPYLYRYKVQEAYEDLQAVGFQVIAISSREQIRKRSMYSTLEEMRQQPIKGAIYFVCKK</sequence>
<dbReference type="RefSeq" id="WP_190604874.1">
    <property type="nucleotide sequence ID" value="NZ_CP021056.1"/>
</dbReference>
<dbReference type="AlphaFoldDB" id="A0A975T393"/>
<reference evidence="2" key="1">
    <citation type="submission" date="2017-04" db="EMBL/GenBank/DDBJ databases">
        <title>Genome deletions in a multicellular cyanobacterial endosymbiont for morphological adaptation in marine diatoms.</title>
        <authorList>
            <person name="Wang Y."/>
            <person name="Gao H."/>
            <person name="Li R."/>
            <person name="Xu X."/>
        </authorList>
    </citation>
    <scope>NUCLEOTIDE SEQUENCE</scope>
    <source>
        <strain evidence="2">FACHB 800</strain>
    </source>
</reference>
<dbReference type="InterPro" id="IPR013216">
    <property type="entry name" value="Methyltransf_11"/>
</dbReference>
<dbReference type="KEGG" id="rsin:B6N60_00100"/>
<dbReference type="InterPro" id="IPR029063">
    <property type="entry name" value="SAM-dependent_MTases_sf"/>
</dbReference>
<organism evidence="2 3">
    <name type="scientific">Richelia sinica FACHB-800</name>
    <dbReference type="NCBI Taxonomy" id="1357546"/>
    <lineage>
        <taxon>Bacteria</taxon>
        <taxon>Bacillati</taxon>
        <taxon>Cyanobacteriota</taxon>
        <taxon>Cyanophyceae</taxon>
        <taxon>Nostocales</taxon>
        <taxon>Nostocaceae</taxon>
        <taxon>Richelia</taxon>
    </lineage>
</organism>
<dbReference type="PANTHER" id="PTHR43591:SF110">
    <property type="entry name" value="RHODANESE DOMAIN-CONTAINING PROTEIN"/>
    <property type="match status" value="1"/>
</dbReference>
<proteinExistence type="predicted"/>
<protein>
    <recommendedName>
        <fullName evidence="1">Methyltransferase type 11 domain-containing protein</fullName>
    </recommendedName>
</protein>
<accession>A0A975T393</accession>
<dbReference type="SUPFAM" id="SSF53335">
    <property type="entry name" value="S-adenosyl-L-methionine-dependent methyltransferases"/>
    <property type="match status" value="1"/>
</dbReference>
<dbReference type="EMBL" id="CP021056">
    <property type="protein sequence ID" value="QXE21426.1"/>
    <property type="molecule type" value="Genomic_DNA"/>
</dbReference>
<evidence type="ECO:0000313" key="3">
    <source>
        <dbReference type="Proteomes" id="UP000683511"/>
    </source>
</evidence>
<dbReference type="Proteomes" id="UP000683511">
    <property type="component" value="Chromosome"/>
</dbReference>
<dbReference type="Gene3D" id="3.40.50.150">
    <property type="entry name" value="Vaccinia Virus protein VP39"/>
    <property type="match status" value="1"/>
</dbReference>
<feature type="domain" description="Methyltransferase type 11" evidence="1">
    <location>
        <begin position="42"/>
        <end position="140"/>
    </location>
</feature>
<evidence type="ECO:0000259" key="1">
    <source>
        <dbReference type="Pfam" id="PF08241"/>
    </source>
</evidence>
<dbReference type="CDD" id="cd02440">
    <property type="entry name" value="AdoMet_MTases"/>
    <property type="match status" value="1"/>
</dbReference>
<dbReference type="Pfam" id="PF08241">
    <property type="entry name" value="Methyltransf_11"/>
    <property type="match status" value="1"/>
</dbReference>
<keyword evidence="3" id="KW-1185">Reference proteome</keyword>
<dbReference type="PANTHER" id="PTHR43591">
    <property type="entry name" value="METHYLTRANSFERASE"/>
    <property type="match status" value="1"/>
</dbReference>
<evidence type="ECO:0000313" key="2">
    <source>
        <dbReference type="EMBL" id="QXE21426.1"/>
    </source>
</evidence>
<gene>
    <name evidence="2" type="ORF">B6N60_00100</name>
</gene>
<name>A0A975T393_9NOST</name>